<name>A0ABS8YJH3_9BACL</name>
<dbReference type="Proteomes" id="UP001199916">
    <property type="component" value="Unassembled WGS sequence"/>
</dbReference>
<feature type="signal peptide" evidence="1">
    <location>
        <begin position="1"/>
        <end position="24"/>
    </location>
</feature>
<gene>
    <name evidence="2" type="ORF">LQV63_21940</name>
</gene>
<evidence type="ECO:0000313" key="2">
    <source>
        <dbReference type="EMBL" id="MCE5171946.1"/>
    </source>
</evidence>
<organism evidence="2 3">
    <name type="scientific">Paenibacillus profundus</name>
    <dbReference type="NCBI Taxonomy" id="1173085"/>
    <lineage>
        <taxon>Bacteria</taxon>
        <taxon>Bacillati</taxon>
        <taxon>Bacillota</taxon>
        <taxon>Bacilli</taxon>
        <taxon>Bacillales</taxon>
        <taxon>Paenibacillaceae</taxon>
        <taxon>Paenibacillus</taxon>
    </lineage>
</organism>
<protein>
    <submittedName>
        <fullName evidence="2">Uncharacterized protein</fullName>
    </submittedName>
</protein>
<dbReference type="RefSeq" id="WP_233698269.1">
    <property type="nucleotide sequence ID" value="NZ_JAJNBZ010000022.1"/>
</dbReference>
<reference evidence="2 3" key="1">
    <citation type="submission" date="2021-11" db="EMBL/GenBank/DDBJ databases">
        <title>Draft genome sequence of Paenibacillus profundus YoMME, a new Gram-positive bacteria with exoelectrogenic properties.</title>
        <authorList>
            <person name="Hubenova Y."/>
            <person name="Hubenova E."/>
            <person name="Manasiev Y."/>
            <person name="Peykov S."/>
            <person name="Mitov M."/>
        </authorList>
    </citation>
    <scope>NUCLEOTIDE SEQUENCE [LARGE SCALE GENOMIC DNA]</scope>
    <source>
        <strain evidence="2 3">YoMME</strain>
    </source>
</reference>
<comment type="caution">
    <text evidence="2">The sequence shown here is derived from an EMBL/GenBank/DDBJ whole genome shotgun (WGS) entry which is preliminary data.</text>
</comment>
<keyword evidence="3" id="KW-1185">Reference proteome</keyword>
<keyword evidence="1" id="KW-0732">Signal</keyword>
<feature type="chain" id="PRO_5047253206" evidence="1">
    <location>
        <begin position="25"/>
        <end position="216"/>
    </location>
</feature>
<dbReference type="EMBL" id="JAJNBZ010000022">
    <property type="protein sequence ID" value="MCE5171946.1"/>
    <property type="molecule type" value="Genomic_DNA"/>
</dbReference>
<evidence type="ECO:0000256" key="1">
    <source>
        <dbReference type="SAM" id="SignalP"/>
    </source>
</evidence>
<sequence>MKKLAAVMVLTLAFSAVSATAAFAAETGNTTGAISAQTDTMDLKQKTAFYEAVGGQRIGYLAPQKVGIEEATTDSSNITWYKIHTWVGYTWMKDPNASTKTVIIPNKTAFYKTPNGDRLGVLGSQTANIISERMDDSGFIWFQINTHKGKYWIIDPAQQVQQVTLKKATALYNAINGKKVGSLSPQTVKIKNEKKDGKGQLWAQVVTWKGDLWIKR</sequence>
<evidence type="ECO:0000313" key="3">
    <source>
        <dbReference type="Proteomes" id="UP001199916"/>
    </source>
</evidence>
<accession>A0ABS8YJH3</accession>
<proteinExistence type="predicted"/>